<dbReference type="PROSITE" id="PS00662">
    <property type="entry name" value="T2SP_E"/>
    <property type="match status" value="1"/>
</dbReference>
<dbReference type="CDD" id="cd01129">
    <property type="entry name" value="PulE-GspE-like"/>
    <property type="match status" value="1"/>
</dbReference>
<dbReference type="PANTHER" id="PTHR30258">
    <property type="entry name" value="TYPE II SECRETION SYSTEM PROTEIN GSPE-RELATED"/>
    <property type="match status" value="1"/>
</dbReference>
<dbReference type="FunFam" id="3.30.300.160:FF:000002">
    <property type="entry name" value="Type II secretion system protein E"/>
    <property type="match status" value="1"/>
</dbReference>
<sequence>MKCNNKQNFLGSMLVNEKVITREQLEKALQQQSIKGGMIGKTLVQLGYCSEDDITRVLASRAGVPFISMESFQVDPAAVATLSAEATRRYKALPVAFDGDKLIVAMQKPSDIMVMDDLRIMTGYDISPVVVPDTELEAAIEKYSRESMVVEPGEEESQLPEDFNADNVTSSERPAVQLVNMIMTQAVTAGASDVHIELYEKYMRVRFRIDGVLHDIMEPPRRMHASLVSRLKVMANLDIAERRIPQDGRMSLKIEGRMIDIRVASLPATFGERITMRLLDRSGKMLSLVDLGLEPDMLEKYRSLIRRPYGLVLVTGPTGSGKTSTLYASLDEVDRVGKNVITVEDPVEYRLDGMNQVQLNPKAGLTFASGLRSILRNDPDIIMVGEIRDMETARTAIEAAMTGHLVFSTLHTNDAPGAISRLLEMGVEPFLIASSLSCVVAQRLARTLCPNCKEPYELSRSELEKIPDFPLPQGEGKALLYRPKGCFRCSNTGYRGRFGVYEFLFADEKIYRMTLERKSAQEIKDAAVEGGMTTLRKNGLLKVMRGVTSLEEMLRVVL</sequence>
<dbReference type="RefSeq" id="WP_104371229.1">
    <property type="nucleotide sequence ID" value="NZ_BFAV01000045.1"/>
</dbReference>
<dbReference type="PANTHER" id="PTHR30258:SF2">
    <property type="entry name" value="COMG OPERON PROTEIN 1"/>
    <property type="match status" value="1"/>
</dbReference>
<dbReference type="EMBL" id="BFAV01000045">
    <property type="protein sequence ID" value="GBF32754.1"/>
    <property type="molecule type" value="Genomic_DNA"/>
</dbReference>
<dbReference type="Pfam" id="PF00437">
    <property type="entry name" value="T2SSE"/>
    <property type="match status" value="1"/>
</dbReference>
<dbReference type="GO" id="GO:0016887">
    <property type="term" value="F:ATP hydrolysis activity"/>
    <property type="evidence" value="ECO:0007669"/>
    <property type="project" value="TreeGrafter"/>
</dbReference>
<gene>
    <name evidence="5" type="ORF">DCCM_0950</name>
</gene>
<feature type="domain" description="Bacterial type II secretion system protein E" evidence="4">
    <location>
        <begin position="375"/>
        <end position="389"/>
    </location>
</feature>
<keyword evidence="3" id="KW-0067">ATP-binding</keyword>
<dbReference type="Proteomes" id="UP000239549">
    <property type="component" value="Unassembled WGS sequence"/>
</dbReference>
<name>A0A2L2X9Y0_9FIRM</name>
<evidence type="ECO:0000313" key="5">
    <source>
        <dbReference type="EMBL" id="GBF32754.1"/>
    </source>
</evidence>
<dbReference type="SUPFAM" id="SSF52540">
    <property type="entry name" value="P-loop containing nucleoside triphosphate hydrolases"/>
    <property type="match status" value="1"/>
</dbReference>
<keyword evidence="6" id="KW-1185">Reference proteome</keyword>
<evidence type="ECO:0000313" key="6">
    <source>
        <dbReference type="Proteomes" id="UP000239549"/>
    </source>
</evidence>
<accession>A0A2L2X9Y0</accession>
<comment type="similarity">
    <text evidence="1">Belongs to the GSP E family.</text>
</comment>
<dbReference type="InterPro" id="IPR037257">
    <property type="entry name" value="T2SS_E_N_sf"/>
</dbReference>
<proteinExistence type="inferred from homology"/>
<reference evidence="6" key="1">
    <citation type="submission" date="2018-02" db="EMBL/GenBank/DDBJ databases">
        <title>Genome sequence of Desulfocucumis palustris strain NAW-5.</title>
        <authorList>
            <person name="Watanabe M."/>
            <person name="Kojima H."/>
            <person name="Fukui M."/>
        </authorList>
    </citation>
    <scope>NUCLEOTIDE SEQUENCE [LARGE SCALE GENOMIC DNA]</scope>
    <source>
        <strain evidence="6">NAW-5</strain>
    </source>
</reference>
<dbReference type="Gene3D" id="3.30.450.90">
    <property type="match status" value="1"/>
</dbReference>
<dbReference type="AlphaFoldDB" id="A0A2L2X9Y0"/>
<dbReference type="FunFam" id="3.40.50.300:FF:000398">
    <property type="entry name" value="Type IV pilus assembly ATPase PilB"/>
    <property type="match status" value="1"/>
</dbReference>
<keyword evidence="2" id="KW-0547">Nucleotide-binding</keyword>
<dbReference type="SUPFAM" id="SSF160246">
    <property type="entry name" value="EspE N-terminal domain-like"/>
    <property type="match status" value="1"/>
</dbReference>
<evidence type="ECO:0000256" key="3">
    <source>
        <dbReference type="ARBA" id="ARBA00022840"/>
    </source>
</evidence>
<dbReference type="InterPro" id="IPR001482">
    <property type="entry name" value="T2SS/T4SS_dom"/>
</dbReference>
<organism evidence="5 6">
    <name type="scientific">Desulfocucumis palustris</name>
    <dbReference type="NCBI Taxonomy" id="1898651"/>
    <lineage>
        <taxon>Bacteria</taxon>
        <taxon>Bacillati</taxon>
        <taxon>Bacillota</taxon>
        <taxon>Clostridia</taxon>
        <taxon>Eubacteriales</taxon>
        <taxon>Desulfocucumaceae</taxon>
        <taxon>Desulfocucumis</taxon>
    </lineage>
</organism>
<dbReference type="Gene3D" id="3.40.50.300">
    <property type="entry name" value="P-loop containing nucleotide triphosphate hydrolases"/>
    <property type="match status" value="1"/>
</dbReference>
<dbReference type="InterPro" id="IPR027417">
    <property type="entry name" value="P-loop_NTPase"/>
</dbReference>
<protein>
    <submittedName>
        <fullName evidence="5">Type IV fimbrial assembly</fullName>
    </submittedName>
</protein>
<dbReference type="InterPro" id="IPR007831">
    <property type="entry name" value="T2SS_GspE_N"/>
</dbReference>
<dbReference type="GO" id="GO:0005524">
    <property type="term" value="F:ATP binding"/>
    <property type="evidence" value="ECO:0007669"/>
    <property type="project" value="UniProtKB-KW"/>
</dbReference>
<evidence type="ECO:0000256" key="2">
    <source>
        <dbReference type="ARBA" id="ARBA00022741"/>
    </source>
</evidence>
<dbReference type="OrthoDB" id="9808272at2"/>
<dbReference type="Pfam" id="PF05157">
    <property type="entry name" value="MshEN"/>
    <property type="match status" value="1"/>
</dbReference>
<dbReference type="FunFam" id="3.30.450.90:FF:000001">
    <property type="entry name" value="Type II secretion system ATPase GspE"/>
    <property type="match status" value="1"/>
</dbReference>
<comment type="caution">
    <text evidence="5">The sequence shown here is derived from an EMBL/GenBank/DDBJ whole genome shotgun (WGS) entry which is preliminary data.</text>
</comment>
<dbReference type="Gene3D" id="3.30.300.160">
    <property type="entry name" value="Type II secretion system, protein E, N-terminal domain"/>
    <property type="match status" value="1"/>
</dbReference>
<evidence type="ECO:0000259" key="4">
    <source>
        <dbReference type="PROSITE" id="PS00662"/>
    </source>
</evidence>
<dbReference type="GO" id="GO:0005886">
    <property type="term" value="C:plasma membrane"/>
    <property type="evidence" value="ECO:0007669"/>
    <property type="project" value="TreeGrafter"/>
</dbReference>
<evidence type="ECO:0000256" key="1">
    <source>
        <dbReference type="ARBA" id="ARBA00006611"/>
    </source>
</evidence>